<dbReference type="AlphaFoldDB" id="A0A4V1ADY2"/>
<evidence type="ECO:0000313" key="2">
    <source>
        <dbReference type="Proteomes" id="UP000292447"/>
    </source>
</evidence>
<protein>
    <submittedName>
        <fullName evidence="1">Uncharacterized protein</fullName>
    </submittedName>
</protein>
<reference evidence="2" key="1">
    <citation type="submission" date="2019-03" db="EMBL/GenBank/DDBJ databases">
        <title>Snf2 controls pulcherriminic acid biosynthesis and connects pigmentation and antifungal activity of the yeast Metschnikowia pulcherrima.</title>
        <authorList>
            <person name="Gore-Lloyd D."/>
            <person name="Sumann I."/>
            <person name="Brachmann A.O."/>
            <person name="Schneeberger K."/>
            <person name="Ortiz-Merino R.A."/>
            <person name="Moreno-Beltran M."/>
            <person name="Schlaefli M."/>
            <person name="Kirner P."/>
            <person name="Santos Kron A."/>
            <person name="Wolfe K.H."/>
            <person name="Piel J."/>
            <person name="Ahrens C.H."/>
            <person name="Henk D."/>
            <person name="Freimoser F.M."/>
        </authorList>
    </citation>
    <scope>NUCLEOTIDE SEQUENCE [LARGE SCALE GENOMIC DNA]</scope>
    <source>
        <strain evidence="2">APC 1.2</strain>
    </source>
</reference>
<keyword evidence="2" id="KW-1185">Reference proteome</keyword>
<dbReference type="Proteomes" id="UP000292447">
    <property type="component" value="Chromosome II"/>
</dbReference>
<accession>A0A4V1ADY2</accession>
<sequence length="128" mass="14776">MTKPGRSVATDPGLYTYRDLLLATQLLHTLGLITPEQVKSSDRLDELAEEWFTHKSTLLSRRQDQFPFEIAPTGQQLLKLYENMLEDYAPCATTTDLANRFYFLRVGELESRIAEYKTEFHTLLESTN</sequence>
<organism evidence="1 2">
    <name type="scientific">Metschnikowia aff. pulcherrima</name>
    <dbReference type="NCBI Taxonomy" id="2163413"/>
    <lineage>
        <taxon>Eukaryota</taxon>
        <taxon>Fungi</taxon>
        <taxon>Dikarya</taxon>
        <taxon>Ascomycota</taxon>
        <taxon>Saccharomycotina</taxon>
        <taxon>Pichiomycetes</taxon>
        <taxon>Metschnikowiaceae</taxon>
        <taxon>Metschnikowia</taxon>
    </lineage>
</organism>
<gene>
    <name evidence="1" type="ORF">METSCH_B05050</name>
</gene>
<dbReference type="EMBL" id="CP034457">
    <property type="protein sequence ID" value="QBM87303.1"/>
    <property type="molecule type" value="Genomic_DNA"/>
</dbReference>
<name>A0A4V1ADY2_9ASCO</name>
<evidence type="ECO:0000313" key="1">
    <source>
        <dbReference type="EMBL" id="QBM87303.1"/>
    </source>
</evidence>
<proteinExistence type="predicted"/>